<name>A0A1G5E807_9BACL</name>
<dbReference type="GO" id="GO:0009223">
    <property type="term" value="P:pyrimidine deoxyribonucleotide catabolic process"/>
    <property type="evidence" value="ECO:0007669"/>
    <property type="project" value="TreeGrafter"/>
</dbReference>
<evidence type="ECO:0000313" key="4">
    <source>
        <dbReference type="Proteomes" id="UP000198538"/>
    </source>
</evidence>
<dbReference type="InterPro" id="IPR023214">
    <property type="entry name" value="HAD_sf"/>
</dbReference>
<dbReference type="RefSeq" id="WP_090916908.1">
    <property type="nucleotide sequence ID" value="NZ_FMVM01000003.1"/>
</dbReference>
<dbReference type="AlphaFoldDB" id="A0A1G5E807"/>
<dbReference type="InterPro" id="IPR010708">
    <property type="entry name" value="5'(3')-deoxyribonucleotidase"/>
</dbReference>
<dbReference type="InterPro" id="IPR036412">
    <property type="entry name" value="HAD-like_sf"/>
</dbReference>
<dbReference type="SUPFAM" id="SSF56784">
    <property type="entry name" value="HAD-like"/>
    <property type="match status" value="1"/>
</dbReference>
<comment type="similarity">
    <text evidence="1">Belongs to the 5'(3')-deoxyribonucleotidase family.</text>
</comment>
<protein>
    <submittedName>
        <fullName evidence="3">5'(3')-deoxyribonucleotidase</fullName>
    </submittedName>
</protein>
<dbReference type="Proteomes" id="UP000198538">
    <property type="component" value="Unassembled WGS sequence"/>
</dbReference>
<gene>
    <name evidence="3" type="ORF">SAMN05720606_103194</name>
</gene>
<evidence type="ECO:0000256" key="2">
    <source>
        <dbReference type="PIRSR" id="PIRSR610708-1"/>
    </source>
</evidence>
<dbReference type="PANTHER" id="PTHR16504:SF4">
    <property type="entry name" value="5'(3')-DEOXYRIBONUCLEOTIDASE"/>
    <property type="match status" value="1"/>
</dbReference>
<keyword evidence="4" id="KW-1185">Reference proteome</keyword>
<feature type="active site" description="Proton donor" evidence="2">
    <location>
        <position position="11"/>
    </location>
</feature>
<dbReference type="Gene3D" id="3.40.50.1000">
    <property type="entry name" value="HAD superfamily/HAD-like"/>
    <property type="match status" value="1"/>
</dbReference>
<evidence type="ECO:0000256" key="1">
    <source>
        <dbReference type="ARBA" id="ARBA00009589"/>
    </source>
</evidence>
<organism evidence="3 4">
    <name type="scientific">Paenibacillus polysaccharolyticus</name>
    <dbReference type="NCBI Taxonomy" id="582692"/>
    <lineage>
        <taxon>Bacteria</taxon>
        <taxon>Bacillati</taxon>
        <taxon>Bacillota</taxon>
        <taxon>Bacilli</taxon>
        <taxon>Bacillales</taxon>
        <taxon>Paenibacillaceae</taxon>
        <taxon>Paenibacillus</taxon>
    </lineage>
</organism>
<dbReference type="STRING" id="582692.SAMN05720606_103194"/>
<dbReference type="GO" id="GO:0008253">
    <property type="term" value="F:5'-nucleotidase activity"/>
    <property type="evidence" value="ECO:0007669"/>
    <property type="project" value="InterPro"/>
</dbReference>
<reference evidence="4" key="1">
    <citation type="submission" date="2016-10" db="EMBL/GenBank/DDBJ databases">
        <authorList>
            <person name="Varghese N."/>
            <person name="Submissions S."/>
        </authorList>
    </citation>
    <scope>NUCLEOTIDE SEQUENCE [LARGE SCALE GENOMIC DNA]</scope>
    <source>
        <strain evidence="4">BL9</strain>
    </source>
</reference>
<accession>A0A1G5E807</accession>
<proteinExistence type="inferred from homology"/>
<dbReference type="PANTHER" id="PTHR16504">
    <property type="entry name" value="5'(3')-DEOXYRIBONUCLEOTIDASE"/>
    <property type="match status" value="1"/>
</dbReference>
<sequence>MRKPIIAVDMDDTICQLVKRAIYHNNRSFPTHPLQYEDMVDWDTTHLRHPDSTHEVFYGRPGLFEELELYDEYVVEEMQKLNEVYDLIIVTAAEPRTVNEKWNWLQLHMPFIKLEQFITCKRKNLLTFDLLIDDGPHNLIPAVESGRKVICIPHPWNRLHCEQYGFPLMSSWKDAKLYIDEMMLPSGLHI</sequence>
<dbReference type="Pfam" id="PF06941">
    <property type="entry name" value="NT5C"/>
    <property type="match status" value="1"/>
</dbReference>
<evidence type="ECO:0000313" key="3">
    <source>
        <dbReference type="EMBL" id="SCY23047.1"/>
    </source>
</evidence>
<feature type="active site" description="Nucleophile" evidence="2">
    <location>
        <position position="9"/>
    </location>
</feature>
<dbReference type="EMBL" id="FMVM01000003">
    <property type="protein sequence ID" value="SCY23047.1"/>
    <property type="molecule type" value="Genomic_DNA"/>
</dbReference>